<dbReference type="SUPFAM" id="SSF46689">
    <property type="entry name" value="Homeodomain-like"/>
    <property type="match status" value="1"/>
</dbReference>
<dbReference type="RefSeq" id="WP_223095100.1">
    <property type="nucleotide sequence ID" value="NZ_BAAAXA010000001.1"/>
</dbReference>
<dbReference type="InterPro" id="IPR001647">
    <property type="entry name" value="HTH_TetR"/>
</dbReference>
<dbReference type="Proteomes" id="UP001143480">
    <property type="component" value="Unassembled WGS sequence"/>
</dbReference>
<comment type="caution">
    <text evidence="6">The sequence shown here is derived from an EMBL/GenBank/DDBJ whole genome shotgun (WGS) entry which is preliminary data.</text>
</comment>
<organism evidence="6 7">
    <name type="scientific">Dactylosporangium matsuzakiense</name>
    <dbReference type="NCBI Taxonomy" id="53360"/>
    <lineage>
        <taxon>Bacteria</taxon>
        <taxon>Bacillati</taxon>
        <taxon>Actinomycetota</taxon>
        <taxon>Actinomycetes</taxon>
        <taxon>Micromonosporales</taxon>
        <taxon>Micromonosporaceae</taxon>
        <taxon>Dactylosporangium</taxon>
    </lineage>
</organism>
<evidence type="ECO:0000256" key="2">
    <source>
        <dbReference type="ARBA" id="ARBA00023125"/>
    </source>
</evidence>
<sequence>MTTQPGVRRPQRADARRNFDALIAAAREAFAEHGTGASLEDIARRAGVGIGTLYRNFPTRQDLFDAVYLGELDALCRAADDVAGLAPWDALAAWLRRFVGYVATKRAIYEEINRDSEMVRGAREAMYAAFAPLLARAQESGAARRDVSTDDLLRLVSGLTAGGYVDEAQRERVLTVALDGVRAR</sequence>
<dbReference type="GO" id="GO:0000976">
    <property type="term" value="F:transcription cis-regulatory region binding"/>
    <property type="evidence" value="ECO:0007669"/>
    <property type="project" value="TreeGrafter"/>
</dbReference>
<dbReference type="PROSITE" id="PS50977">
    <property type="entry name" value="HTH_TETR_2"/>
    <property type="match status" value="1"/>
</dbReference>
<reference evidence="6" key="2">
    <citation type="submission" date="2023-01" db="EMBL/GenBank/DDBJ databases">
        <authorList>
            <person name="Sun Q."/>
            <person name="Evtushenko L."/>
        </authorList>
    </citation>
    <scope>NUCLEOTIDE SEQUENCE</scope>
    <source>
        <strain evidence="6">VKM Ac-1321</strain>
    </source>
</reference>
<keyword evidence="1" id="KW-0805">Transcription regulation</keyword>
<feature type="DNA-binding region" description="H-T-H motif" evidence="4">
    <location>
        <begin position="38"/>
        <end position="57"/>
    </location>
</feature>
<dbReference type="InterPro" id="IPR049445">
    <property type="entry name" value="TetR_SbtR-like_C"/>
</dbReference>
<dbReference type="Pfam" id="PF21597">
    <property type="entry name" value="TetR_C_43"/>
    <property type="match status" value="1"/>
</dbReference>
<dbReference type="GO" id="GO:0003700">
    <property type="term" value="F:DNA-binding transcription factor activity"/>
    <property type="evidence" value="ECO:0007669"/>
    <property type="project" value="TreeGrafter"/>
</dbReference>
<dbReference type="PANTHER" id="PTHR30055:SF234">
    <property type="entry name" value="HTH-TYPE TRANSCRIPTIONAL REGULATOR BETI"/>
    <property type="match status" value="1"/>
</dbReference>
<evidence type="ECO:0000256" key="1">
    <source>
        <dbReference type="ARBA" id="ARBA00023015"/>
    </source>
</evidence>
<dbReference type="Pfam" id="PF00440">
    <property type="entry name" value="TetR_N"/>
    <property type="match status" value="1"/>
</dbReference>
<proteinExistence type="predicted"/>
<accession>A0A9W6NPA1</accession>
<dbReference type="PANTHER" id="PTHR30055">
    <property type="entry name" value="HTH-TYPE TRANSCRIPTIONAL REGULATOR RUTR"/>
    <property type="match status" value="1"/>
</dbReference>
<dbReference type="InterPro" id="IPR036271">
    <property type="entry name" value="Tet_transcr_reg_TetR-rel_C_sf"/>
</dbReference>
<evidence type="ECO:0000256" key="3">
    <source>
        <dbReference type="ARBA" id="ARBA00023163"/>
    </source>
</evidence>
<dbReference type="SUPFAM" id="SSF48498">
    <property type="entry name" value="Tetracyclin repressor-like, C-terminal domain"/>
    <property type="match status" value="1"/>
</dbReference>
<keyword evidence="3" id="KW-0804">Transcription</keyword>
<evidence type="ECO:0000259" key="5">
    <source>
        <dbReference type="PROSITE" id="PS50977"/>
    </source>
</evidence>
<name>A0A9W6NPA1_9ACTN</name>
<reference evidence="6" key="1">
    <citation type="journal article" date="2014" name="Int. J. Syst. Evol. Microbiol.">
        <title>Complete genome sequence of Corynebacterium casei LMG S-19264T (=DSM 44701T), isolated from a smear-ripened cheese.</title>
        <authorList>
            <consortium name="US DOE Joint Genome Institute (JGI-PGF)"/>
            <person name="Walter F."/>
            <person name="Albersmeier A."/>
            <person name="Kalinowski J."/>
            <person name="Ruckert C."/>
        </authorList>
    </citation>
    <scope>NUCLEOTIDE SEQUENCE</scope>
    <source>
        <strain evidence="6">VKM Ac-1321</strain>
    </source>
</reference>
<dbReference type="InterPro" id="IPR050109">
    <property type="entry name" value="HTH-type_TetR-like_transc_reg"/>
</dbReference>
<feature type="domain" description="HTH tetR-type" evidence="5">
    <location>
        <begin position="16"/>
        <end position="75"/>
    </location>
</feature>
<gene>
    <name evidence="6" type="ORF">GCM10017581_056280</name>
</gene>
<evidence type="ECO:0000313" key="7">
    <source>
        <dbReference type="Proteomes" id="UP001143480"/>
    </source>
</evidence>
<dbReference type="InterPro" id="IPR009057">
    <property type="entry name" value="Homeodomain-like_sf"/>
</dbReference>
<dbReference type="PRINTS" id="PR00455">
    <property type="entry name" value="HTHTETR"/>
</dbReference>
<protein>
    <submittedName>
        <fullName evidence="6">TetR family transcriptional regulator</fullName>
    </submittedName>
</protein>
<evidence type="ECO:0000256" key="4">
    <source>
        <dbReference type="PROSITE-ProRule" id="PRU00335"/>
    </source>
</evidence>
<dbReference type="EMBL" id="BSFP01000038">
    <property type="protein sequence ID" value="GLL03882.1"/>
    <property type="molecule type" value="Genomic_DNA"/>
</dbReference>
<keyword evidence="7" id="KW-1185">Reference proteome</keyword>
<keyword evidence="2 4" id="KW-0238">DNA-binding</keyword>
<evidence type="ECO:0000313" key="6">
    <source>
        <dbReference type="EMBL" id="GLL03882.1"/>
    </source>
</evidence>
<dbReference type="Gene3D" id="1.10.357.10">
    <property type="entry name" value="Tetracycline Repressor, domain 2"/>
    <property type="match status" value="1"/>
</dbReference>
<dbReference type="AlphaFoldDB" id="A0A9W6NPA1"/>